<evidence type="ECO:0000256" key="4">
    <source>
        <dbReference type="ARBA" id="ARBA00022989"/>
    </source>
</evidence>
<evidence type="ECO:0000256" key="2">
    <source>
        <dbReference type="ARBA" id="ARBA00008816"/>
    </source>
</evidence>
<dbReference type="CDD" id="cd03390">
    <property type="entry name" value="PAP2_containing_1_like"/>
    <property type="match status" value="1"/>
</dbReference>
<feature type="compositionally biased region" description="Basic and acidic residues" evidence="6">
    <location>
        <begin position="343"/>
        <end position="355"/>
    </location>
</feature>
<dbReference type="SMART" id="SM00014">
    <property type="entry name" value="acidPPc"/>
    <property type="match status" value="1"/>
</dbReference>
<evidence type="ECO:0000313" key="10">
    <source>
        <dbReference type="Proteomes" id="UP000886653"/>
    </source>
</evidence>
<dbReference type="GO" id="GO:0006644">
    <property type="term" value="P:phospholipid metabolic process"/>
    <property type="evidence" value="ECO:0007669"/>
    <property type="project" value="InterPro"/>
</dbReference>
<keyword evidence="10" id="KW-1185">Reference proteome</keyword>
<gene>
    <name evidence="9" type="ORF">CROQUDRAFT_49284</name>
</gene>
<feature type="region of interest" description="Disordered" evidence="6">
    <location>
        <begin position="338"/>
        <end position="363"/>
    </location>
</feature>
<evidence type="ECO:0000256" key="1">
    <source>
        <dbReference type="ARBA" id="ARBA00004141"/>
    </source>
</evidence>
<accession>A0A9P6NFD2</accession>
<evidence type="ECO:0000256" key="7">
    <source>
        <dbReference type="SAM" id="Phobius"/>
    </source>
</evidence>
<dbReference type="GO" id="GO:0016020">
    <property type="term" value="C:membrane"/>
    <property type="evidence" value="ECO:0007669"/>
    <property type="project" value="UniProtKB-SubCell"/>
</dbReference>
<dbReference type="SUPFAM" id="SSF48317">
    <property type="entry name" value="Acid phosphatase/Vanadium-dependent haloperoxidase"/>
    <property type="match status" value="1"/>
</dbReference>
<comment type="similarity">
    <text evidence="2">Belongs to the PA-phosphatase related phosphoesterase family.</text>
</comment>
<dbReference type="OrthoDB" id="8907274at2759"/>
<keyword evidence="3 7" id="KW-0812">Transmembrane</keyword>
<dbReference type="PANTHER" id="PTHR10165">
    <property type="entry name" value="LIPID PHOSPHATE PHOSPHATASE"/>
    <property type="match status" value="1"/>
</dbReference>
<dbReference type="Proteomes" id="UP000886653">
    <property type="component" value="Unassembled WGS sequence"/>
</dbReference>
<keyword evidence="4 7" id="KW-1133">Transmembrane helix</keyword>
<dbReference type="AlphaFoldDB" id="A0A9P6NFD2"/>
<dbReference type="GO" id="GO:0008195">
    <property type="term" value="F:phosphatidate phosphatase activity"/>
    <property type="evidence" value="ECO:0007669"/>
    <property type="project" value="TreeGrafter"/>
</dbReference>
<dbReference type="InterPro" id="IPR000326">
    <property type="entry name" value="PAP2/HPO"/>
</dbReference>
<feature type="transmembrane region" description="Helical" evidence="7">
    <location>
        <begin position="56"/>
        <end position="73"/>
    </location>
</feature>
<feature type="region of interest" description="Disordered" evidence="6">
    <location>
        <begin position="1"/>
        <end position="21"/>
    </location>
</feature>
<name>A0A9P6NFD2_9BASI</name>
<dbReference type="Pfam" id="PF01569">
    <property type="entry name" value="PAP2"/>
    <property type="match status" value="1"/>
</dbReference>
<comment type="subcellular location">
    <subcellularLocation>
        <location evidence="1">Membrane</location>
        <topology evidence="1">Multi-pass membrane protein</topology>
    </subcellularLocation>
</comment>
<comment type="caution">
    <text evidence="9">The sequence shown here is derived from an EMBL/GenBank/DDBJ whole genome shotgun (WGS) entry which is preliminary data.</text>
</comment>
<keyword evidence="5 7" id="KW-0472">Membrane</keyword>
<dbReference type="PANTHER" id="PTHR10165:SF35">
    <property type="entry name" value="RE23632P"/>
    <property type="match status" value="1"/>
</dbReference>
<dbReference type="InterPro" id="IPR036938">
    <property type="entry name" value="PAP2/HPO_sf"/>
</dbReference>
<evidence type="ECO:0000256" key="3">
    <source>
        <dbReference type="ARBA" id="ARBA00022692"/>
    </source>
</evidence>
<feature type="compositionally biased region" description="Polar residues" evidence="6">
    <location>
        <begin position="1"/>
        <end position="12"/>
    </location>
</feature>
<evidence type="ECO:0000313" key="9">
    <source>
        <dbReference type="EMBL" id="KAG0143119.1"/>
    </source>
</evidence>
<dbReference type="GO" id="GO:0046839">
    <property type="term" value="P:phospholipid dephosphorylation"/>
    <property type="evidence" value="ECO:0007669"/>
    <property type="project" value="TreeGrafter"/>
</dbReference>
<reference evidence="9" key="1">
    <citation type="submission" date="2013-11" db="EMBL/GenBank/DDBJ databases">
        <title>Genome sequence of the fusiform rust pathogen reveals effectors for host alternation and coevolution with pine.</title>
        <authorList>
            <consortium name="DOE Joint Genome Institute"/>
            <person name="Smith K."/>
            <person name="Pendleton A."/>
            <person name="Kubisiak T."/>
            <person name="Anderson C."/>
            <person name="Salamov A."/>
            <person name="Aerts A."/>
            <person name="Riley R."/>
            <person name="Clum A."/>
            <person name="Lindquist E."/>
            <person name="Ence D."/>
            <person name="Campbell M."/>
            <person name="Kronenberg Z."/>
            <person name="Feau N."/>
            <person name="Dhillon B."/>
            <person name="Hamelin R."/>
            <person name="Burleigh J."/>
            <person name="Smith J."/>
            <person name="Yandell M."/>
            <person name="Nelson C."/>
            <person name="Grigoriev I."/>
            <person name="Davis J."/>
        </authorList>
    </citation>
    <scope>NUCLEOTIDE SEQUENCE</scope>
    <source>
        <strain evidence="9">G11</strain>
    </source>
</reference>
<feature type="region of interest" description="Disordered" evidence="6">
    <location>
        <begin position="289"/>
        <end position="312"/>
    </location>
</feature>
<dbReference type="Gene3D" id="1.20.144.10">
    <property type="entry name" value="Phosphatidic acid phosphatase type 2/haloperoxidase"/>
    <property type="match status" value="1"/>
</dbReference>
<evidence type="ECO:0000256" key="6">
    <source>
        <dbReference type="SAM" id="MobiDB-lite"/>
    </source>
</evidence>
<feature type="domain" description="Phosphatidic acid phosphatase type 2/haloperoxidase" evidence="8">
    <location>
        <begin position="136"/>
        <end position="280"/>
    </location>
</feature>
<dbReference type="FunFam" id="1.20.144.10:FF:000017">
    <property type="entry name" value="Diacylglycerol pyrophosphate phosphatase 1"/>
    <property type="match status" value="1"/>
</dbReference>
<evidence type="ECO:0000256" key="5">
    <source>
        <dbReference type="ARBA" id="ARBA00023136"/>
    </source>
</evidence>
<evidence type="ECO:0000259" key="8">
    <source>
        <dbReference type="SMART" id="SM00014"/>
    </source>
</evidence>
<proteinExistence type="inferred from homology"/>
<feature type="transmembrane region" description="Helical" evidence="7">
    <location>
        <begin position="102"/>
        <end position="121"/>
    </location>
</feature>
<organism evidence="9 10">
    <name type="scientific">Cronartium quercuum f. sp. fusiforme G11</name>
    <dbReference type="NCBI Taxonomy" id="708437"/>
    <lineage>
        <taxon>Eukaryota</taxon>
        <taxon>Fungi</taxon>
        <taxon>Dikarya</taxon>
        <taxon>Basidiomycota</taxon>
        <taxon>Pucciniomycotina</taxon>
        <taxon>Pucciniomycetes</taxon>
        <taxon>Pucciniales</taxon>
        <taxon>Coleosporiaceae</taxon>
        <taxon>Cronartium</taxon>
    </lineage>
</organism>
<feature type="transmembrane region" description="Helical" evidence="7">
    <location>
        <begin position="265"/>
        <end position="284"/>
    </location>
</feature>
<feature type="transmembrane region" description="Helical" evidence="7">
    <location>
        <begin position="133"/>
        <end position="152"/>
    </location>
</feature>
<protein>
    <recommendedName>
        <fullName evidence="8">Phosphatidic acid phosphatase type 2/haloperoxidase domain-containing protein</fullName>
    </recommendedName>
</protein>
<dbReference type="EMBL" id="MU167328">
    <property type="protein sequence ID" value="KAG0143119.1"/>
    <property type="molecule type" value="Genomic_DNA"/>
</dbReference>
<sequence length="363" mass="40763">MSSPIPNPQSRFSSHHDPSRPQDRFGLLPEALFQTRQSNSSRNTAKARRWNLLKSYLPDWLITLVFYVGFYFLDNLAGFQREFDLNDTSIQHTHAEVERVPVLFLAIYAIAIPAFIILLCSQALLRSFWDTHNGLLGLFLSLALTLAVTGSVKNTVGRPRPDFIFRCQPATGSANAAIGLSNSSICTTDHESRLLVDGFRSFPSGHSSTAWCGLGYLSLYLAGKVHLFDRRGHTLKAWLVLIPLVGAALIAISRTMDYRHHWQDVLIGSLIGVVMAYLSYRLYYPSLSSAESHKPHSPRIQDGQKHSRTTSELPFVRPQNINCDRTSTESDDIMLQPATDVPEPAHHHSFRELDSPFKPLPRV</sequence>
<feature type="transmembrane region" description="Helical" evidence="7">
    <location>
        <begin position="235"/>
        <end position="253"/>
    </location>
</feature>
<dbReference type="InterPro" id="IPR043216">
    <property type="entry name" value="PAP-like"/>
</dbReference>